<dbReference type="SUPFAM" id="SSF51430">
    <property type="entry name" value="NAD(P)-linked oxidoreductase"/>
    <property type="match status" value="1"/>
</dbReference>
<evidence type="ECO:0000313" key="8">
    <source>
        <dbReference type="EMBL" id="NJI03564.1"/>
    </source>
</evidence>
<dbReference type="PANTHER" id="PTHR43827:SF3">
    <property type="entry name" value="NADP-DEPENDENT OXIDOREDUCTASE DOMAIN-CONTAINING PROTEIN"/>
    <property type="match status" value="1"/>
</dbReference>
<evidence type="ECO:0000256" key="2">
    <source>
        <dbReference type="ARBA" id="ARBA00022857"/>
    </source>
</evidence>
<evidence type="ECO:0000256" key="5">
    <source>
        <dbReference type="PIRSR" id="PIRSR000097-2"/>
    </source>
</evidence>
<dbReference type="GeneID" id="57691873"/>
<accession>A0A2T4MJR1</accession>
<keyword evidence="10" id="KW-1185">Reference proteome</keyword>
<comment type="caution">
    <text evidence="8">The sequence shown here is derived from an EMBL/GenBank/DDBJ whole genome shotgun (WGS) entry which is preliminary data.</text>
</comment>
<comment type="similarity">
    <text evidence="1">Belongs to the aldo/keto reductase family.</text>
</comment>
<name>A0A2T4MJR1_9STAP</name>
<dbReference type="PIRSF" id="PIRSF000097">
    <property type="entry name" value="AKR"/>
    <property type="match status" value="1"/>
</dbReference>
<evidence type="ECO:0000256" key="6">
    <source>
        <dbReference type="PIRSR" id="PIRSR000097-3"/>
    </source>
</evidence>
<evidence type="ECO:0000256" key="1">
    <source>
        <dbReference type="ARBA" id="ARBA00007905"/>
    </source>
</evidence>
<proteinExistence type="inferred from homology"/>
<dbReference type="AlphaFoldDB" id="A0A2T4MJR1"/>
<feature type="site" description="Lowers pKa of active site Tyr" evidence="6">
    <location>
        <position position="78"/>
    </location>
</feature>
<dbReference type="InterPro" id="IPR036812">
    <property type="entry name" value="NAD(P)_OxRdtase_dom_sf"/>
</dbReference>
<feature type="active site" description="Proton donor" evidence="4">
    <location>
        <position position="49"/>
    </location>
</feature>
<dbReference type="Pfam" id="PF00248">
    <property type="entry name" value="Aldo_ket_red"/>
    <property type="match status" value="1"/>
</dbReference>
<reference evidence="9 10" key="1">
    <citation type="submission" date="2017-04" db="EMBL/GenBank/DDBJ databases">
        <title>Staphylococcus agnetis, a potential pathogen in the broiler production.</title>
        <authorList>
            <person name="Poulsen L."/>
        </authorList>
    </citation>
    <scope>NUCLEOTIDE SEQUENCE [LARGE SCALE GENOMIC DNA]</scope>
    <source>
        <strain evidence="9 10">723_310714_2_2_spleen</strain>
    </source>
</reference>
<dbReference type="PRINTS" id="PR00069">
    <property type="entry name" value="ALDKETRDTASE"/>
</dbReference>
<dbReference type="PANTHER" id="PTHR43827">
    <property type="entry name" value="2,5-DIKETO-D-GLUCONIC ACID REDUCTASE"/>
    <property type="match status" value="1"/>
</dbReference>
<keyword evidence="3" id="KW-0560">Oxidoreductase</keyword>
<evidence type="ECO:0000313" key="11">
    <source>
        <dbReference type="Proteomes" id="UP000646308"/>
    </source>
</evidence>
<organism evidence="8 11">
    <name type="scientific">Staphylococcus agnetis</name>
    <dbReference type="NCBI Taxonomy" id="985762"/>
    <lineage>
        <taxon>Bacteria</taxon>
        <taxon>Bacillati</taxon>
        <taxon>Bacillota</taxon>
        <taxon>Bacilli</taxon>
        <taxon>Bacillales</taxon>
        <taxon>Staphylococcaceae</taxon>
        <taxon>Staphylococcus</taxon>
    </lineage>
</organism>
<feature type="domain" description="NADP-dependent oxidoreductase" evidence="7">
    <location>
        <begin position="15"/>
        <end position="263"/>
    </location>
</feature>
<gene>
    <name evidence="9" type="ORF">B9M88_06620</name>
    <name evidence="8" type="ORF">GLV84_12055</name>
</gene>
<keyword evidence="2" id="KW-0521">NADP</keyword>
<sequence length="278" mass="31779">MNNVTFYNGNEMPQIGLGVFRVQNDDTAKEAVKHAILHGYRSIDTAMIYNNEEKVGEGIKEALATSHLQREDLFITSKLWLQDYGRHNVEAAYERSLKSLGLDYLDLYLVHWPGLDDTVMIDTWKGMEDLYKAGKVKNIGVSNFNIEHMDQLLSETSIKPVINQVEFHPYLTQENLKAYLEAQNIRMESWSPLMNAQILSDDSVQSIAKEVHKSPAQVIVRWNIQQGVVTIPKSITPTRIEENINVFDFELSQKQMDQLNALNQNKRIGPDPLTFNGK</sequence>
<evidence type="ECO:0000256" key="3">
    <source>
        <dbReference type="ARBA" id="ARBA00023002"/>
    </source>
</evidence>
<dbReference type="PROSITE" id="PS00063">
    <property type="entry name" value="ALDOKETO_REDUCTASE_3"/>
    <property type="match status" value="1"/>
</dbReference>
<dbReference type="PROSITE" id="PS00062">
    <property type="entry name" value="ALDOKETO_REDUCTASE_2"/>
    <property type="match status" value="1"/>
</dbReference>
<dbReference type="EMBL" id="WMFL01000085">
    <property type="protein sequence ID" value="NJI03564.1"/>
    <property type="molecule type" value="Genomic_DNA"/>
</dbReference>
<dbReference type="FunFam" id="3.20.20.100:FF:000015">
    <property type="entry name" value="Oxidoreductase, aldo/keto reductase family"/>
    <property type="match status" value="1"/>
</dbReference>
<dbReference type="RefSeq" id="WP_085622465.1">
    <property type="nucleotide sequence ID" value="NZ_CP045927.1"/>
</dbReference>
<evidence type="ECO:0000256" key="4">
    <source>
        <dbReference type="PIRSR" id="PIRSR000097-1"/>
    </source>
</evidence>
<dbReference type="Proteomes" id="UP000646308">
    <property type="component" value="Unassembled WGS sequence"/>
</dbReference>
<evidence type="ECO:0000259" key="7">
    <source>
        <dbReference type="Pfam" id="PF00248"/>
    </source>
</evidence>
<dbReference type="GO" id="GO:0016616">
    <property type="term" value="F:oxidoreductase activity, acting on the CH-OH group of donors, NAD or NADP as acceptor"/>
    <property type="evidence" value="ECO:0007669"/>
    <property type="project" value="UniProtKB-ARBA"/>
</dbReference>
<dbReference type="PROSITE" id="PS00798">
    <property type="entry name" value="ALDOKETO_REDUCTASE_1"/>
    <property type="match status" value="1"/>
</dbReference>
<evidence type="ECO:0000313" key="10">
    <source>
        <dbReference type="Proteomes" id="UP000195208"/>
    </source>
</evidence>
<dbReference type="InterPro" id="IPR020471">
    <property type="entry name" value="AKR"/>
</dbReference>
<reference evidence="8" key="2">
    <citation type="submission" date="2019-11" db="EMBL/GenBank/DDBJ databases">
        <title>Whole genome comparisons of Staphylococcus agnetis isolates from cattle and chickens.</title>
        <authorList>
            <person name="Rhoads D."/>
            <person name="Shwani A."/>
            <person name="Adkins P."/>
            <person name="Calcutt M."/>
            <person name="Middleton J."/>
        </authorList>
    </citation>
    <scope>NUCLEOTIDE SEQUENCE</scope>
    <source>
        <strain evidence="8">1387</strain>
    </source>
</reference>
<evidence type="ECO:0000313" key="9">
    <source>
        <dbReference type="EMBL" id="OTW31128.1"/>
    </source>
</evidence>
<dbReference type="Proteomes" id="UP000195208">
    <property type="component" value="Unassembled WGS sequence"/>
</dbReference>
<dbReference type="InterPro" id="IPR018170">
    <property type="entry name" value="Aldo/ket_reductase_CS"/>
</dbReference>
<dbReference type="Gene3D" id="3.20.20.100">
    <property type="entry name" value="NADP-dependent oxidoreductase domain"/>
    <property type="match status" value="1"/>
</dbReference>
<protein>
    <submittedName>
        <fullName evidence="8">Aldo/keto reductase</fullName>
    </submittedName>
</protein>
<dbReference type="InterPro" id="IPR023210">
    <property type="entry name" value="NADP_OxRdtase_dom"/>
</dbReference>
<dbReference type="EMBL" id="NEFX01000012">
    <property type="protein sequence ID" value="OTW31128.1"/>
    <property type="molecule type" value="Genomic_DNA"/>
</dbReference>
<feature type="binding site" evidence="5">
    <location>
        <position position="111"/>
    </location>
    <ligand>
        <name>substrate</name>
    </ligand>
</feature>